<comment type="subcellular location">
    <subcellularLocation>
        <location evidence="1">Membrane</location>
        <topology evidence="1">Multi-pass membrane protein</topology>
    </subcellularLocation>
</comment>
<keyword evidence="4 8" id="KW-0812">Transmembrane</keyword>
<feature type="non-terminal residue" evidence="10">
    <location>
        <position position="158"/>
    </location>
</feature>
<proteinExistence type="inferred from homology"/>
<evidence type="ECO:0000256" key="8">
    <source>
        <dbReference type="PROSITE-ProRule" id="PRU00282"/>
    </source>
</evidence>
<keyword evidence="6" id="KW-1133">Transmembrane helix</keyword>
<evidence type="ECO:0008006" key="11">
    <source>
        <dbReference type="Google" id="ProtNLM"/>
    </source>
</evidence>
<organism evidence="10">
    <name type="scientific">Brassica cretica</name>
    <name type="common">Mustard</name>
    <dbReference type="NCBI Taxonomy" id="69181"/>
    <lineage>
        <taxon>Eukaryota</taxon>
        <taxon>Viridiplantae</taxon>
        <taxon>Streptophyta</taxon>
        <taxon>Embryophyta</taxon>
        <taxon>Tracheophyta</taxon>
        <taxon>Spermatophyta</taxon>
        <taxon>Magnoliopsida</taxon>
        <taxon>eudicotyledons</taxon>
        <taxon>Gunneridae</taxon>
        <taxon>Pentapetalae</taxon>
        <taxon>rosids</taxon>
        <taxon>malvids</taxon>
        <taxon>Brassicales</taxon>
        <taxon>Brassicaceae</taxon>
        <taxon>Brassiceae</taxon>
        <taxon>Brassica</taxon>
    </lineage>
</organism>
<evidence type="ECO:0000256" key="7">
    <source>
        <dbReference type="ARBA" id="ARBA00023136"/>
    </source>
</evidence>
<reference evidence="10" key="1">
    <citation type="submission" date="2019-12" db="EMBL/GenBank/DDBJ databases">
        <title>Genome sequencing and annotation of Brassica cretica.</title>
        <authorList>
            <person name="Studholme D.J."/>
            <person name="Sarris P.F."/>
        </authorList>
    </citation>
    <scope>NUCLEOTIDE SEQUENCE</scope>
    <source>
        <strain evidence="10">PFS-102/07</strain>
        <tissue evidence="10">Leaf</tissue>
    </source>
</reference>
<evidence type="ECO:0000256" key="5">
    <source>
        <dbReference type="ARBA" id="ARBA00022737"/>
    </source>
</evidence>
<evidence type="ECO:0000256" key="3">
    <source>
        <dbReference type="ARBA" id="ARBA00022448"/>
    </source>
</evidence>
<gene>
    <name evidence="10" type="ORF">F2Q70_00027471</name>
</gene>
<dbReference type="GO" id="GO:0016020">
    <property type="term" value="C:membrane"/>
    <property type="evidence" value="ECO:0007669"/>
    <property type="project" value="UniProtKB-SubCell"/>
</dbReference>
<dbReference type="EMBL" id="QGKY02000094">
    <property type="protein sequence ID" value="KAF2604922.1"/>
    <property type="molecule type" value="Genomic_DNA"/>
</dbReference>
<dbReference type="PROSITE" id="PS50920">
    <property type="entry name" value="SOLCAR"/>
    <property type="match status" value="2"/>
</dbReference>
<feature type="repeat" description="Solcar" evidence="8">
    <location>
        <begin position="1"/>
        <end position="65"/>
    </location>
</feature>
<comment type="similarity">
    <text evidence="2 9">Belongs to the mitochondrial carrier (TC 2.A.29) family.</text>
</comment>
<dbReference type="Gene3D" id="1.50.40.10">
    <property type="entry name" value="Mitochondrial carrier domain"/>
    <property type="match status" value="1"/>
</dbReference>
<comment type="caution">
    <text evidence="10">The sequence shown here is derived from an EMBL/GenBank/DDBJ whole genome shotgun (WGS) entry which is preliminary data.</text>
</comment>
<protein>
    <recommendedName>
        <fullName evidence="11">Mitochondrial dicarboxylate carrier</fullName>
    </recommendedName>
</protein>
<accession>A0A8S9LF41</accession>
<dbReference type="PANTHER" id="PTHR45618">
    <property type="entry name" value="MITOCHONDRIAL DICARBOXYLATE CARRIER-RELATED"/>
    <property type="match status" value="1"/>
</dbReference>
<keyword evidence="3 9" id="KW-0813">Transport</keyword>
<dbReference type="AlphaFoldDB" id="A0A8S9LF41"/>
<dbReference type="InterPro" id="IPR023395">
    <property type="entry name" value="MCP_dom_sf"/>
</dbReference>
<sequence>MVRVQADGRLPMVDRRNYKSVLDAIAQMVRGEGVTLLWRGSSMTINRAMLVTASQLATYDSVKETILEKGLMRDGLGTHVTSSFAAGFVASVASNPVDVIKARVMNMKVEAGKTAPYKGVVDCALKTVRAEGIMALYKGFLPTVSRQAPFTMIMPVVL</sequence>
<keyword evidence="5" id="KW-0677">Repeat</keyword>
<evidence type="ECO:0000313" key="10">
    <source>
        <dbReference type="EMBL" id="KAF2604922.1"/>
    </source>
</evidence>
<evidence type="ECO:0000256" key="4">
    <source>
        <dbReference type="ARBA" id="ARBA00022692"/>
    </source>
</evidence>
<evidence type="ECO:0000256" key="1">
    <source>
        <dbReference type="ARBA" id="ARBA00004141"/>
    </source>
</evidence>
<keyword evidence="7 8" id="KW-0472">Membrane</keyword>
<dbReference type="InterPro" id="IPR050391">
    <property type="entry name" value="Mito_Metabolite_Transporter"/>
</dbReference>
<evidence type="ECO:0000256" key="6">
    <source>
        <dbReference type="ARBA" id="ARBA00022989"/>
    </source>
</evidence>
<dbReference type="InterPro" id="IPR018108">
    <property type="entry name" value="MCP_transmembrane"/>
</dbReference>
<feature type="repeat" description="Solcar" evidence="8">
    <location>
        <begin position="74"/>
        <end position="158"/>
    </location>
</feature>
<name>A0A8S9LF41_BRACR</name>
<dbReference type="Pfam" id="PF00153">
    <property type="entry name" value="Mito_carr"/>
    <property type="match status" value="2"/>
</dbReference>
<evidence type="ECO:0000256" key="9">
    <source>
        <dbReference type="RuleBase" id="RU000488"/>
    </source>
</evidence>
<dbReference type="SUPFAM" id="SSF103506">
    <property type="entry name" value="Mitochondrial carrier"/>
    <property type="match status" value="1"/>
</dbReference>
<evidence type="ECO:0000256" key="2">
    <source>
        <dbReference type="ARBA" id="ARBA00006375"/>
    </source>
</evidence>